<dbReference type="Proteomes" id="UP000245383">
    <property type="component" value="Unassembled WGS sequence"/>
</dbReference>
<dbReference type="AlphaFoldDB" id="A0A2T9YUP3"/>
<comment type="caution">
    <text evidence="2">The sequence shown here is derived from an EMBL/GenBank/DDBJ whole genome shotgun (WGS) entry which is preliminary data.</text>
</comment>
<protein>
    <recommendedName>
        <fullName evidence="4">Retrotransposon gag domain-containing protein</fullName>
    </recommendedName>
</protein>
<evidence type="ECO:0008006" key="4">
    <source>
        <dbReference type="Google" id="ProtNLM"/>
    </source>
</evidence>
<feature type="compositionally biased region" description="Basic and acidic residues" evidence="1">
    <location>
        <begin position="236"/>
        <end position="250"/>
    </location>
</feature>
<evidence type="ECO:0000313" key="2">
    <source>
        <dbReference type="EMBL" id="PVU96070.1"/>
    </source>
</evidence>
<dbReference type="SUPFAM" id="SSF50630">
    <property type="entry name" value="Acid proteases"/>
    <property type="match status" value="1"/>
</dbReference>
<accession>A0A2T9YUP3</accession>
<name>A0A2T9YUP3_9FUNG</name>
<dbReference type="STRING" id="133385.A0A2T9YUP3"/>
<evidence type="ECO:0000313" key="3">
    <source>
        <dbReference type="Proteomes" id="UP000245383"/>
    </source>
</evidence>
<dbReference type="Gene3D" id="2.40.70.10">
    <property type="entry name" value="Acid Proteases"/>
    <property type="match status" value="1"/>
</dbReference>
<dbReference type="Pfam" id="PF13975">
    <property type="entry name" value="gag-asp_proteas"/>
    <property type="match status" value="1"/>
</dbReference>
<dbReference type="OrthoDB" id="420169at2759"/>
<reference evidence="2 3" key="1">
    <citation type="journal article" date="2018" name="MBio">
        <title>Comparative Genomics Reveals the Core Gene Toolbox for the Fungus-Insect Symbiosis.</title>
        <authorList>
            <person name="Wang Y."/>
            <person name="Stata M."/>
            <person name="Wang W."/>
            <person name="Stajich J.E."/>
            <person name="White M.M."/>
            <person name="Moncalvo J.M."/>
        </authorList>
    </citation>
    <scope>NUCLEOTIDE SEQUENCE [LARGE SCALE GENOMIC DNA]</scope>
    <source>
        <strain evidence="2 3">SWE-8-4</strain>
    </source>
</reference>
<proteinExistence type="predicted"/>
<evidence type="ECO:0000256" key="1">
    <source>
        <dbReference type="SAM" id="MobiDB-lite"/>
    </source>
</evidence>
<sequence>MALPNVNGQNVTVENPNITYNTQVNNMGWSYPVPQPFQGNWKEDAVAWLEEMELHLESSFKGMSERFIPRYIGRHLEAAALDWHRAAVNGYPTYEVYRVAFLSRFDDAAFELRARNYLKTYCIESKSVARVHSDLCILFRKAKITDTKERFFTLMDKLSDNDKYELNINKKCDYEDAINYLEERERVSSAAYIRSKNPYTLGKDKAKNKSSFESNKNKNSETKYYKNNNYKNKNYKKNESENKNYKNNDYKNKYYKTNESEDKNKNYKEDYTKNSLNLLQHQNKVEETQNTARVTAITGSTEINDVKVKFTYDTGASVCYISKNLAKTLNLKESKAKQSVYCAFGTEKPASVYADIELKFRGFSTTVDIYSAEDSSEDLLLLGLSWAATYHASISWKSKRIYVKLGSEVRFLNIELENEKGNSISENSKYKLFRVELHNPTLSVELIDNNLDKEKKKNLKEIIEKNKDKTQDL</sequence>
<dbReference type="CDD" id="cd00303">
    <property type="entry name" value="retropepsin_like"/>
    <property type="match status" value="1"/>
</dbReference>
<dbReference type="EMBL" id="MBFR01000041">
    <property type="protein sequence ID" value="PVU96070.1"/>
    <property type="molecule type" value="Genomic_DNA"/>
</dbReference>
<feature type="region of interest" description="Disordered" evidence="1">
    <location>
        <begin position="202"/>
        <end position="250"/>
    </location>
</feature>
<keyword evidence="3" id="KW-1185">Reference proteome</keyword>
<feature type="compositionally biased region" description="Basic and acidic residues" evidence="1">
    <location>
        <begin position="215"/>
        <end position="224"/>
    </location>
</feature>
<gene>
    <name evidence="2" type="ORF">BB561_001419</name>
</gene>
<organism evidence="2 3">
    <name type="scientific">Smittium simulii</name>
    <dbReference type="NCBI Taxonomy" id="133385"/>
    <lineage>
        <taxon>Eukaryota</taxon>
        <taxon>Fungi</taxon>
        <taxon>Fungi incertae sedis</taxon>
        <taxon>Zoopagomycota</taxon>
        <taxon>Kickxellomycotina</taxon>
        <taxon>Harpellomycetes</taxon>
        <taxon>Harpellales</taxon>
        <taxon>Legeriomycetaceae</taxon>
        <taxon>Smittium</taxon>
    </lineage>
</organism>
<dbReference type="InterPro" id="IPR021109">
    <property type="entry name" value="Peptidase_aspartic_dom_sf"/>
</dbReference>